<feature type="repeat" description="TPR" evidence="1">
    <location>
        <begin position="20"/>
        <end position="53"/>
    </location>
</feature>
<gene>
    <name evidence="2" type="ORF">GWK17_12925</name>
</gene>
<keyword evidence="1" id="KW-0802">TPR repeat</keyword>
<proteinExistence type="predicted"/>
<organism evidence="2 3">
    <name type="scientific">Mesobacillus selenatarsenatis</name>
    <dbReference type="NCBI Taxonomy" id="388741"/>
    <lineage>
        <taxon>Bacteria</taxon>
        <taxon>Bacillati</taxon>
        <taxon>Bacillota</taxon>
        <taxon>Bacilli</taxon>
        <taxon>Bacillales</taxon>
        <taxon>Bacillaceae</taxon>
        <taxon>Mesobacillus</taxon>
    </lineage>
</organism>
<dbReference type="EMBL" id="JAAVUM010000008">
    <property type="protein sequence ID" value="NKE06360.1"/>
    <property type="molecule type" value="Genomic_DNA"/>
</dbReference>
<dbReference type="Proteomes" id="UP000587942">
    <property type="component" value="Unassembled WGS sequence"/>
</dbReference>
<name>A0A846THE4_9BACI</name>
<evidence type="ECO:0000256" key="1">
    <source>
        <dbReference type="PROSITE-ProRule" id="PRU00339"/>
    </source>
</evidence>
<dbReference type="Gene3D" id="1.25.40.10">
    <property type="entry name" value="Tetratricopeptide repeat domain"/>
    <property type="match status" value="1"/>
</dbReference>
<dbReference type="AlphaFoldDB" id="A0A846THE4"/>
<protein>
    <submittedName>
        <fullName evidence="2">Tetratricopeptide repeat protein</fullName>
    </submittedName>
</protein>
<accession>A0A846THE4</accession>
<comment type="caution">
    <text evidence="2">The sequence shown here is derived from an EMBL/GenBank/DDBJ whole genome shotgun (WGS) entry which is preliminary data.</text>
</comment>
<reference evidence="2 3" key="1">
    <citation type="submission" date="2020-03" db="EMBL/GenBank/DDBJ databases">
        <authorList>
            <person name="Sun Q."/>
        </authorList>
    </citation>
    <scope>NUCLEOTIDE SEQUENCE [LARGE SCALE GENOMIC DNA]</scope>
    <source>
        <strain evidence="2 3">KACC 21451</strain>
    </source>
</reference>
<sequence>MCMEKQESNKDNVILFPGLEKRLLEKGLDYLKQQKYRDAIQYLEQALEHDPENSDVFVGLALANYEAGNAQQAKEIVAKMLRGGMGEYIQVIDMYLMILVQLNEYNEIVTTIEALLEEREIPAEKHEHFITMLEFAKRMQNGETEMESFDCFEEEAEEEELNLFDYKNPNDQVMAAAGLAKVNIRPYIKKVREYIASEEGHPFLKTMLLNILKEQEYAEEIPVHKFSWTASFRPDQLPELKEYIETSGVIQLLSDEIESDDPVLFENVQRLIERYFFLVYPFELPLGKAASWAATCHFIANEYYGFEDPLESFAEIYESEVEETEQVLDFIRKLEEISYPII</sequence>
<dbReference type="InterPro" id="IPR019734">
    <property type="entry name" value="TPR_rpt"/>
</dbReference>
<dbReference type="PROSITE" id="PS50005">
    <property type="entry name" value="TPR"/>
    <property type="match status" value="1"/>
</dbReference>
<dbReference type="Pfam" id="PF14559">
    <property type="entry name" value="TPR_19"/>
    <property type="match status" value="1"/>
</dbReference>
<dbReference type="InterPro" id="IPR011990">
    <property type="entry name" value="TPR-like_helical_dom_sf"/>
</dbReference>
<dbReference type="SMART" id="SM00028">
    <property type="entry name" value="TPR"/>
    <property type="match status" value="1"/>
</dbReference>
<evidence type="ECO:0000313" key="3">
    <source>
        <dbReference type="Proteomes" id="UP000587942"/>
    </source>
</evidence>
<dbReference type="SUPFAM" id="SSF48452">
    <property type="entry name" value="TPR-like"/>
    <property type="match status" value="1"/>
</dbReference>
<evidence type="ECO:0000313" key="2">
    <source>
        <dbReference type="EMBL" id="NKE06360.1"/>
    </source>
</evidence>